<evidence type="ECO:0000256" key="6">
    <source>
        <dbReference type="SAM" id="Phobius"/>
    </source>
</evidence>
<dbReference type="EMBL" id="JAOQNS010000002">
    <property type="protein sequence ID" value="MCW2306560.1"/>
    <property type="molecule type" value="Genomic_DNA"/>
</dbReference>
<keyword evidence="1" id="KW-0808">Transferase</keyword>
<dbReference type="InterPro" id="IPR011009">
    <property type="entry name" value="Kinase-like_dom_sf"/>
</dbReference>
<feature type="binding site" evidence="5">
    <location>
        <position position="44"/>
    </location>
    <ligand>
        <name>ATP</name>
        <dbReference type="ChEBI" id="CHEBI:30616"/>
    </ligand>
</feature>
<reference evidence="9" key="1">
    <citation type="submission" date="2023-07" db="EMBL/GenBank/DDBJ databases">
        <title>Genome sequencing of Purple Non-Sulfur Bacteria from various extreme environments.</title>
        <authorList>
            <person name="Mayer M."/>
        </authorList>
    </citation>
    <scope>NUCLEOTIDE SEQUENCE [LARGE SCALE GENOMIC DNA]</scope>
    <source>
        <strain evidence="9">DSM 17935</strain>
    </source>
</reference>
<dbReference type="PROSITE" id="PS00108">
    <property type="entry name" value="PROTEIN_KINASE_ST"/>
    <property type="match status" value="1"/>
</dbReference>
<dbReference type="InterPro" id="IPR008271">
    <property type="entry name" value="Ser/Thr_kinase_AS"/>
</dbReference>
<gene>
    <name evidence="8" type="ORF">M2319_000879</name>
</gene>
<evidence type="ECO:0000256" key="2">
    <source>
        <dbReference type="ARBA" id="ARBA00022741"/>
    </source>
</evidence>
<evidence type="ECO:0000256" key="4">
    <source>
        <dbReference type="ARBA" id="ARBA00022840"/>
    </source>
</evidence>
<keyword evidence="6" id="KW-1133">Transmembrane helix</keyword>
<dbReference type="GO" id="GO:0004674">
    <property type="term" value="F:protein serine/threonine kinase activity"/>
    <property type="evidence" value="ECO:0007669"/>
    <property type="project" value="UniProtKB-KW"/>
</dbReference>
<dbReference type="RefSeq" id="WP_264600225.1">
    <property type="nucleotide sequence ID" value="NZ_JAOQNS010000002.1"/>
</dbReference>
<dbReference type="Gene3D" id="1.10.510.10">
    <property type="entry name" value="Transferase(Phosphotransferase) domain 1"/>
    <property type="match status" value="1"/>
</dbReference>
<keyword evidence="4 5" id="KW-0067">ATP-binding</keyword>
<evidence type="ECO:0000256" key="3">
    <source>
        <dbReference type="ARBA" id="ARBA00022777"/>
    </source>
</evidence>
<dbReference type="Pfam" id="PF00069">
    <property type="entry name" value="Pkinase"/>
    <property type="match status" value="1"/>
</dbReference>
<feature type="domain" description="Protein kinase" evidence="7">
    <location>
        <begin position="15"/>
        <end position="293"/>
    </location>
</feature>
<dbReference type="PROSITE" id="PS00107">
    <property type="entry name" value="PROTEIN_KINASE_ATP"/>
    <property type="match status" value="1"/>
</dbReference>
<sequence>MADDALPLGFELGDYRIDGILGQGGFAIVYRATHTERGYRVAVKELFPHDVVRRRPDLGVAPVDAENERVFDVIRRDFDREAALLFRFPHPYLPRIHAVLGAHDTFYLVMDFETGQPLDEWILAVPVRLRAERAMDMLGAVCEPLERLHRNDVFHNDIKPDNILVRDDGTPVLLDFGLAGYSDGARALGRQNLHFASDGYSPVELYTGGATGPWTDVYALAATAYRLLDGHVPVSAKHRARSIYQGGPDPIARLSYSPRNARQRQFLEAIAAGLRFDAAHRPQSLADWGRGWRQAAVLAPLPGRPKAKPGARPRPGNPLRTLLPARIAAPLALAFLLLLVLAVCLAALFAR</sequence>
<dbReference type="CDD" id="cd14014">
    <property type="entry name" value="STKc_PknB_like"/>
    <property type="match status" value="1"/>
</dbReference>
<evidence type="ECO:0000259" key="7">
    <source>
        <dbReference type="PROSITE" id="PS50011"/>
    </source>
</evidence>
<dbReference type="PROSITE" id="PS50011">
    <property type="entry name" value="PROTEIN_KINASE_DOM"/>
    <property type="match status" value="1"/>
</dbReference>
<dbReference type="Proteomes" id="UP001209755">
    <property type="component" value="Unassembled WGS sequence"/>
</dbReference>
<keyword evidence="8" id="KW-0723">Serine/threonine-protein kinase</keyword>
<name>A0ABT3H851_9HYPH</name>
<organism evidence="8 9">
    <name type="scientific">Rhodobium gokarnense</name>
    <dbReference type="NCBI Taxonomy" id="364296"/>
    <lineage>
        <taxon>Bacteria</taxon>
        <taxon>Pseudomonadati</taxon>
        <taxon>Pseudomonadota</taxon>
        <taxon>Alphaproteobacteria</taxon>
        <taxon>Hyphomicrobiales</taxon>
        <taxon>Rhodobiaceae</taxon>
        <taxon>Rhodobium</taxon>
    </lineage>
</organism>
<keyword evidence="3 8" id="KW-0418">Kinase</keyword>
<evidence type="ECO:0000313" key="9">
    <source>
        <dbReference type="Proteomes" id="UP001209755"/>
    </source>
</evidence>
<protein>
    <submittedName>
        <fullName evidence="8">Serine/threonine protein kinase</fullName>
    </submittedName>
</protein>
<keyword evidence="2 5" id="KW-0547">Nucleotide-binding</keyword>
<evidence type="ECO:0000256" key="1">
    <source>
        <dbReference type="ARBA" id="ARBA00022679"/>
    </source>
</evidence>
<dbReference type="PANTHER" id="PTHR43289">
    <property type="entry name" value="MITOGEN-ACTIVATED PROTEIN KINASE KINASE KINASE 20-RELATED"/>
    <property type="match status" value="1"/>
</dbReference>
<proteinExistence type="predicted"/>
<accession>A0ABT3H851</accession>
<dbReference type="Gene3D" id="3.30.200.20">
    <property type="entry name" value="Phosphorylase Kinase, domain 1"/>
    <property type="match status" value="1"/>
</dbReference>
<dbReference type="SMART" id="SM00220">
    <property type="entry name" value="S_TKc"/>
    <property type="match status" value="1"/>
</dbReference>
<comment type="caution">
    <text evidence="8">The sequence shown here is derived from an EMBL/GenBank/DDBJ whole genome shotgun (WGS) entry which is preliminary data.</text>
</comment>
<evidence type="ECO:0000313" key="8">
    <source>
        <dbReference type="EMBL" id="MCW2306560.1"/>
    </source>
</evidence>
<dbReference type="SUPFAM" id="SSF56112">
    <property type="entry name" value="Protein kinase-like (PK-like)"/>
    <property type="match status" value="1"/>
</dbReference>
<evidence type="ECO:0000256" key="5">
    <source>
        <dbReference type="PROSITE-ProRule" id="PRU10141"/>
    </source>
</evidence>
<keyword evidence="6" id="KW-0812">Transmembrane</keyword>
<dbReference type="PANTHER" id="PTHR43289:SF34">
    <property type="entry name" value="SERINE_THREONINE-PROTEIN KINASE YBDM-RELATED"/>
    <property type="match status" value="1"/>
</dbReference>
<keyword evidence="6" id="KW-0472">Membrane</keyword>
<feature type="transmembrane region" description="Helical" evidence="6">
    <location>
        <begin position="327"/>
        <end position="350"/>
    </location>
</feature>
<dbReference type="InterPro" id="IPR017441">
    <property type="entry name" value="Protein_kinase_ATP_BS"/>
</dbReference>
<dbReference type="InterPro" id="IPR000719">
    <property type="entry name" value="Prot_kinase_dom"/>
</dbReference>
<keyword evidence="9" id="KW-1185">Reference proteome</keyword>